<feature type="transmembrane region" description="Helical" evidence="6">
    <location>
        <begin position="155"/>
        <end position="174"/>
    </location>
</feature>
<dbReference type="EMBL" id="JAEQNC010000001">
    <property type="protein sequence ID" value="MBL0370529.1"/>
    <property type="molecule type" value="Genomic_DNA"/>
</dbReference>
<evidence type="ECO:0000256" key="4">
    <source>
        <dbReference type="ARBA" id="ARBA00022989"/>
    </source>
</evidence>
<dbReference type="RefSeq" id="WP_201651790.1">
    <property type="nucleotide sequence ID" value="NZ_JAEQNC010000001.1"/>
</dbReference>
<feature type="transmembrane region" description="Helical" evidence="6">
    <location>
        <begin position="41"/>
        <end position="65"/>
    </location>
</feature>
<dbReference type="InterPro" id="IPR029058">
    <property type="entry name" value="AB_hydrolase_fold"/>
</dbReference>
<comment type="caution">
    <text evidence="7">The sequence shown here is derived from an EMBL/GenBank/DDBJ whole genome shotgun (WGS) entry which is preliminary data.</text>
</comment>
<feature type="transmembrane region" description="Helical" evidence="6">
    <location>
        <begin position="420"/>
        <end position="440"/>
    </location>
</feature>
<protein>
    <submittedName>
        <fullName evidence="7">Polysaccharide biosynthesis C-terminal domain-containing protein</fullName>
    </submittedName>
</protein>
<dbReference type="PANTHER" id="PTHR30250:SF11">
    <property type="entry name" value="O-ANTIGEN TRANSPORTER-RELATED"/>
    <property type="match status" value="1"/>
</dbReference>
<feature type="transmembrane region" description="Helical" evidence="6">
    <location>
        <begin position="363"/>
        <end position="384"/>
    </location>
</feature>
<feature type="transmembrane region" description="Helical" evidence="6">
    <location>
        <begin position="12"/>
        <end position="35"/>
    </location>
</feature>
<evidence type="ECO:0000313" key="8">
    <source>
        <dbReference type="Proteomes" id="UP000633219"/>
    </source>
</evidence>
<feature type="transmembrane region" description="Helical" evidence="6">
    <location>
        <begin position="121"/>
        <end position="143"/>
    </location>
</feature>
<organism evidence="7 8">
    <name type="scientific">Rhizobium setariae</name>
    <dbReference type="NCBI Taxonomy" id="2801340"/>
    <lineage>
        <taxon>Bacteria</taxon>
        <taxon>Pseudomonadati</taxon>
        <taxon>Pseudomonadota</taxon>
        <taxon>Alphaproteobacteria</taxon>
        <taxon>Hyphomicrobiales</taxon>
        <taxon>Rhizobiaceae</taxon>
        <taxon>Rhizobium/Agrobacterium group</taxon>
        <taxon>Rhizobium</taxon>
    </lineage>
</organism>
<feature type="transmembrane region" description="Helical" evidence="6">
    <location>
        <begin position="250"/>
        <end position="275"/>
    </location>
</feature>
<dbReference type="Proteomes" id="UP000633219">
    <property type="component" value="Unassembled WGS sequence"/>
</dbReference>
<dbReference type="InterPro" id="IPR050833">
    <property type="entry name" value="Poly_Biosynth_Transport"/>
</dbReference>
<dbReference type="Pfam" id="PF13440">
    <property type="entry name" value="Polysacc_synt_3"/>
    <property type="match status" value="1"/>
</dbReference>
<keyword evidence="3 6" id="KW-0812">Transmembrane</keyword>
<feature type="transmembrane region" description="Helical" evidence="6">
    <location>
        <begin position="390"/>
        <end position="408"/>
    </location>
</feature>
<accession>A0A936YHW5</accession>
<keyword evidence="8" id="KW-1185">Reference proteome</keyword>
<sequence length="1102" mass="119140">MANGIVANSIVNALAGFMLLVTGFASAIITARLLGPEANGIIAFSLWLVVSGASIAELGSSVLLLKMLPQLKAQGYDEHRRKGFAAILIIPTVFATVVLVALYGVFFLTSEQLHWAETAPSVALVTGILFVMQAIGSFSKFYLIGEKRLGSFFKLTMLVSLVQMAGVLFGAIYYGVEGALVGYAFGQLVLFIATLPIILTRRDWCDVPKNYLTSSSIIISLEFIVDSIFLNRLELLFLQQFWSVKMVGFYAVGLSIANMALQVPIQLTGSLLPYYSERRHESGGGGLSADVIGGVVRSLSYITLPMSLGLAAISEELVVTVFGEPFRDAGMMVALLALAAPGAAFMQTLSLYLLSQDRAKERLWIGVIAGAIMVVGCLALVPQFGGEGAAATRIAVFVAMCVMMIKLLKFGSEFNKLYVTLLKVALASAGCGMAALGVLSLQGGPIGLLLAIVAGAVVYVPALKLFRAVPEEDADLIRQSARKLPGRLRGFGEAIANFVCPPTVEAVATVSPAIPSAISTEGAGRQAALPVVFAGTLGHFMPEDMEVEKRDVAVLLLSPWGYDEMCLRKSYRVLAERFAAAGIASLRFDFPGTGDSIDATDFGAGIAVWEEAALDAARQLKALSHCDRLVVIGQGIGATIGYRIAERIGGVEALGLLAPVANGRTYLREVSFRAKFIYEDLGLSDADREVEGVSIAGLRMPDEIAEDVRKIKLGGDEKVAIKHALIVERGLKMADTTLLDALAANGATVEQIEYAGYDELMTMPLTAREPVEVMNRLVDWVSALATPGTRPAASERPDSGFLEGEGFREQPVRFGVHKNLVGVVCLPADGPSTGASVLLLTTAYDRHSGWGGSMVAMARQLARHGIASMRYDSSNIADSPPRPDAPDRVLYSETQNEDAVAALDVLEAHKPGPLMVAGRCSGGYVAFRTGLVDRRLSAIVTVNPFVFYWNPDEKVPEDISVVPRSLEDYGNRFARVETLKRLFKGEINIRAALRNMIVAMSRRISFRIAPLLMHLPGRSTVAREVKRSFAHYHQKSIPVTVMYSERDVGLEHLYFHFGANGRRISRYENVELIMMPQTDHNLTPARARRRLFDEIFKLAKRA</sequence>
<dbReference type="SUPFAM" id="SSF53474">
    <property type="entry name" value="alpha/beta-Hydrolases"/>
    <property type="match status" value="2"/>
</dbReference>
<proteinExistence type="predicted"/>
<dbReference type="Gene3D" id="3.40.50.1820">
    <property type="entry name" value="alpha/beta hydrolase"/>
    <property type="match status" value="2"/>
</dbReference>
<evidence type="ECO:0000256" key="6">
    <source>
        <dbReference type="SAM" id="Phobius"/>
    </source>
</evidence>
<evidence type="ECO:0000256" key="5">
    <source>
        <dbReference type="ARBA" id="ARBA00023136"/>
    </source>
</evidence>
<dbReference type="AlphaFoldDB" id="A0A936YHW5"/>
<dbReference type="PANTHER" id="PTHR30250">
    <property type="entry name" value="PST FAMILY PREDICTED COLANIC ACID TRANSPORTER"/>
    <property type="match status" value="1"/>
</dbReference>
<keyword evidence="5 6" id="KW-0472">Membrane</keyword>
<feature type="transmembrane region" description="Helical" evidence="6">
    <location>
        <begin position="180"/>
        <end position="199"/>
    </location>
</feature>
<keyword evidence="4 6" id="KW-1133">Transmembrane helix</keyword>
<gene>
    <name evidence="7" type="ORF">JJB09_00680</name>
</gene>
<evidence type="ECO:0000256" key="1">
    <source>
        <dbReference type="ARBA" id="ARBA00004651"/>
    </source>
</evidence>
<evidence type="ECO:0000256" key="2">
    <source>
        <dbReference type="ARBA" id="ARBA00022475"/>
    </source>
</evidence>
<dbReference type="GO" id="GO:0005886">
    <property type="term" value="C:plasma membrane"/>
    <property type="evidence" value="ECO:0007669"/>
    <property type="project" value="UniProtKB-SubCell"/>
</dbReference>
<keyword evidence="2" id="KW-1003">Cell membrane</keyword>
<feature type="transmembrane region" description="Helical" evidence="6">
    <location>
        <begin position="86"/>
        <end position="109"/>
    </location>
</feature>
<evidence type="ECO:0000313" key="7">
    <source>
        <dbReference type="EMBL" id="MBL0370529.1"/>
    </source>
</evidence>
<evidence type="ECO:0000256" key="3">
    <source>
        <dbReference type="ARBA" id="ARBA00022692"/>
    </source>
</evidence>
<comment type="subcellular location">
    <subcellularLocation>
        <location evidence="1">Cell membrane</location>
        <topology evidence="1">Multi-pass membrane protein</topology>
    </subcellularLocation>
</comment>
<name>A0A936YHW5_9HYPH</name>
<reference evidence="7" key="1">
    <citation type="submission" date="2021-01" db="EMBL/GenBank/DDBJ databases">
        <title>Rhizobium sp. strain KVB221 16S ribosomal RNA gene Genome sequencing and assembly.</title>
        <authorList>
            <person name="Kang M."/>
        </authorList>
    </citation>
    <scope>NUCLEOTIDE SEQUENCE</scope>
    <source>
        <strain evidence="7">KVB221</strain>
    </source>
</reference>
<feature type="transmembrane region" description="Helical" evidence="6">
    <location>
        <begin position="333"/>
        <end position="354"/>
    </location>
</feature>